<dbReference type="GeneID" id="30413147"/>
<dbReference type="Proteomes" id="UP000094707">
    <property type="component" value="Chromosome I"/>
</dbReference>
<dbReference type="EMBL" id="LT607756">
    <property type="protein sequence ID" value="SCG86852.1"/>
    <property type="molecule type" value="Genomic_DNA"/>
</dbReference>
<dbReference type="Pfam" id="PF16927">
    <property type="entry name" value="HisKA_7TM"/>
    <property type="match status" value="1"/>
</dbReference>
<organism evidence="5 6">
    <name type="scientific">Methanobacterium congolense</name>
    <dbReference type="NCBI Taxonomy" id="118062"/>
    <lineage>
        <taxon>Archaea</taxon>
        <taxon>Methanobacteriati</taxon>
        <taxon>Methanobacteriota</taxon>
        <taxon>Methanomada group</taxon>
        <taxon>Methanobacteria</taxon>
        <taxon>Methanobacteriales</taxon>
        <taxon>Methanobacteriaceae</taxon>
        <taxon>Methanobacterium</taxon>
    </lineage>
</organism>
<dbReference type="NCBIfam" id="TIGR00229">
    <property type="entry name" value="sensory_box"/>
    <property type="match status" value="1"/>
</dbReference>
<dbReference type="InterPro" id="IPR000014">
    <property type="entry name" value="PAS"/>
</dbReference>
<dbReference type="InterPro" id="IPR011495">
    <property type="entry name" value="Sig_transdc_His_kin_sub2_dim/P"/>
</dbReference>
<dbReference type="SMART" id="SM00387">
    <property type="entry name" value="HATPase_c"/>
    <property type="match status" value="1"/>
</dbReference>
<dbReference type="SUPFAM" id="SSF55785">
    <property type="entry name" value="PYP-like sensor domain (PAS domain)"/>
    <property type="match status" value="1"/>
</dbReference>
<reference evidence="5 6" key="1">
    <citation type="submission" date="2016-08" db="EMBL/GenBank/DDBJ databases">
        <authorList>
            <person name="Seilhamer J.J."/>
        </authorList>
    </citation>
    <scope>NUCLEOTIDE SEQUENCE [LARGE SCALE GENOMIC DNA]</scope>
    <source>
        <strain evidence="5">Buetzberg</strain>
    </source>
</reference>
<dbReference type="SUPFAM" id="SSF55874">
    <property type="entry name" value="ATPase domain of HSP90 chaperone/DNA topoisomerase II/histidine kinase"/>
    <property type="match status" value="1"/>
</dbReference>
<protein>
    <submittedName>
        <fullName evidence="5">Putative sensor histidine kinase pdtaS</fullName>
        <ecNumber evidence="5">2.7.13.3</ecNumber>
    </submittedName>
</protein>
<keyword evidence="5" id="KW-0808">Transferase</keyword>
<feature type="domain" description="PAS" evidence="4">
    <location>
        <begin position="233"/>
        <end position="287"/>
    </location>
</feature>
<keyword evidence="2" id="KW-0472">Membrane</keyword>
<dbReference type="SMART" id="SM00091">
    <property type="entry name" value="PAS"/>
    <property type="match status" value="1"/>
</dbReference>
<feature type="transmembrane region" description="Helical" evidence="2">
    <location>
        <begin position="175"/>
        <end position="192"/>
    </location>
</feature>
<dbReference type="GO" id="GO:0004673">
    <property type="term" value="F:protein histidine kinase activity"/>
    <property type="evidence" value="ECO:0007669"/>
    <property type="project" value="UniProtKB-EC"/>
</dbReference>
<feature type="transmembrane region" description="Helical" evidence="2">
    <location>
        <begin position="198"/>
        <end position="223"/>
    </location>
</feature>
<dbReference type="InterPro" id="IPR003594">
    <property type="entry name" value="HATPase_dom"/>
</dbReference>
<name>A0A1D3L5J2_9EURY</name>
<gene>
    <name evidence="5" type="primary">pdtaS19</name>
    <name evidence="5" type="ORF">MCBB_2314</name>
</gene>
<dbReference type="PANTHER" id="PTHR43065">
    <property type="entry name" value="SENSOR HISTIDINE KINASE"/>
    <property type="match status" value="1"/>
</dbReference>
<evidence type="ECO:0000256" key="2">
    <source>
        <dbReference type="SAM" id="Phobius"/>
    </source>
</evidence>
<dbReference type="Pfam" id="PF02518">
    <property type="entry name" value="HATPase_c"/>
    <property type="match status" value="1"/>
</dbReference>
<accession>A0A1D3L5J2</accession>
<dbReference type="KEGG" id="mcub:MCBB_2314"/>
<feature type="transmembrane region" description="Helical" evidence="2">
    <location>
        <begin position="37"/>
        <end position="57"/>
    </location>
</feature>
<keyword evidence="2" id="KW-0812">Transmembrane</keyword>
<dbReference type="Gene3D" id="3.30.450.20">
    <property type="entry name" value="PAS domain"/>
    <property type="match status" value="1"/>
</dbReference>
<evidence type="ECO:0000313" key="6">
    <source>
        <dbReference type="Proteomes" id="UP000094707"/>
    </source>
</evidence>
<keyword evidence="6" id="KW-1185">Reference proteome</keyword>
<dbReference type="InterPro" id="IPR031621">
    <property type="entry name" value="HisKA_7TM"/>
</dbReference>
<keyword evidence="5" id="KW-0418">Kinase</keyword>
<dbReference type="OrthoDB" id="8127at2157"/>
<feature type="transmembrane region" description="Helical" evidence="2">
    <location>
        <begin position="69"/>
        <end position="89"/>
    </location>
</feature>
<dbReference type="CDD" id="cd00130">
    <property type="entry name" value="PAS"/>
    <property type="match status" value="1"/>
</dbReference>
<feature type="transmembrane region" description="Helical" evidence="2">
    <location>
        <begin position="101"/>
        <end position="121"/>
    </location>
</feature>
<feature type="transmembrane region" description="Helical" evidence="2">
    <location>
        <begin position="141"/>
        <end position="163"/>
    </location>
</feature>
<sequence length="570" mass="66016">MYPNILSLISFLVFAIYLFIGVYILKLSPKSKLNISVMILSVMFAIWSFACTFYYSAPDQASAWFWYKVSAFGRCAYPVGLLQIALILTRNDKVFKKWYHYLILYVPALFFIYETVSGSFTGPGLVWINSMWIDIATSWWYSSYTVYFTALPVLSYLLILRWGRRSESPREKKQANIIVLTAIVAFVPGYIVNAVLPFINIFILPSIGQILALIAFLGIGYAISRYKFLRMTPDVAVDEIISRTTDMIIFLNKRGEIVNINEPAERILEYDKKEIIGTKWTILLPKECIKPVERKIVDMINENAPEKQYIEMDLNYLTQQKDQVPVKMYFSVIRDEYEIRGRLIVAQDMRQTEKLEREINAKEKALKEKEMLMKEIHHRVKNNLTVISSLLSLQSRYIQDDKTRSMFQESQSRARSMAMIHERLYKSDNLKSIDFGDYIGNLAEELLETYSLNNEAVKLNVDVDNEFLDVDVAVPLGIIVNEIISNSLKYAFNEDKKGYITIQFHRKDDEFVLVVEDNGSGMPENFNYEDSDSLGMRLINSLVEQIEGEMEVRSDANGTCFKIIFKETIY</sequence>
<dbReference type="InterPro" id="IPR036890">
    <property type="entry name" value="HATPase_C_sf"/>
</dbReference>
<dbReference type="STRING" id="118062.MCBB_2314"/>
<dbReference type="Pfam" id="PF07568">
    <property type="entry name" value="HisKA_2"/>
    <property type="match status" value="1"/>
</dbReference>
<dbReference type="PATRIC" id="fig|129848.4.peg.2365"/>
<dbReference type="PROSITE" id="PS50109">
    <property type="entry name" value="HIS_KIN"/>
    <property type="match status" value="1"/>
</dbReference>
<feature type="transmembrane region" description="Helical" evidence="2">
    <location>
        <begin position="6"/>
        <end position="25"/>
    </location>
</feature>
<dbReference type="InterPro" id="IPR005467">
    <property type="entry name" value="His_kinase_dom"/>
</dbReference>
<proteinExistence type="predicted"/>
<keyword evidence="2" id="KW-1133">Transmembrane helix</keyword>
<keyword evidence="1" id="KW-0175">Coiled coil</keyword>
<evidence type="ECO:0000256" key="1">
    <source>
        <dbReference type="SAM" id="Coils"/>
    </source>
</evidence>
<evidence type="ECO:0000259" key="3">
    <source>
        <dbReference type="PROSITE" id="PS50109"/>
    </source>
</evidence>
<evidence type="ECO:0000313" key="5">
    <source>
        <dbReference type="EMBL" id="SCG86852.1"/>
    </source>
</evidence>
<dbReference type="PANTHER" id="PTHR43065:SF23">
    <property type="entry name" value="SENSOR HISTIDINE KINASE PDTAS"/>
    <property type="match status" value="1"/>
</dbReference>
<dbReference type="RefSeq" id="WP_071907874.1">
    <property type="nucleotide sequence ID" value="NZ_LT607756.1"/>
</dbReference>
<dbReference type="InterPro" id="IPR035965">
    <property type="entry name" value="PAS-like_dom_sf"/>
</dbReference>
<dbReference type="EC" id="2.7.13.3" evidence="5"/>
<dbReference type="PROSITE" id="PS50112">
    <property type="entry name" value="PAS"/>
    <property type="match status" value="1"/>
</dbReference>
<dbReference type="Gene3D" id="3.30.565.10">
    <property type="entry name" value="Histidine kinase-like ATPase, C-terminal domain"/>
    <property type="match status" value="1"/>
</dbReference>
<evidence type="ECO:0000259" key="4">
    <source>
        <dbReference type="PROSITE" id="PS50112"/>
    </source>
</evidence>
<dbReference type="AlphaFoldDB" id="A0A1D3L5J2"/>
<feature type="domain" description="Histidine kinase" evidence="3">
    <location>
        <begin position="375"/>
        <end position="569"/>
    </location>
</feature>
<dbReference type="Pfam" id="PF13426">
    <property type="entry name" value="PAS_9"/>
    <property type="match status" value="1"/>
</dbReference>
<feature type="coiled-coil region" evidence="1">
    <location>
        <begin position="345"/>
        <end position="375"/>
    </location>
</feature>